<dbReference type="Gene3D" id="3.20.10.10">
    <property type="entry name" value="D-amino Acid Aminotransferase, subunit A, domain 2"/>
    <property type="match status" value="1"/>
</dbReference>
<dbReference type="Proteomes" id="UP000245383">
    <property type="component" value="Unassembled WGS sequence"/>
</dbReference>
<dbReference type="InterPro" id="IPR036038">
    <property type="entry name" value="Aminotransferase-like"/>
</dbReference>
<reference evidence="2 3" key="1">
    <citation type="journal article" date="2018" name="MBio">
        <title>Comparative Genomics Reveals the Core Gene Toolbox for the Fungus-Insect Symbiosis.</title>
        <authorList>
            <person name="Wang Y."/>
            <person name="Stata M."/>
            <person name="Wang W."/>
            <person name="Stajich J.E."/>
            <person name="White M.M."/>
            <person name="Moncalvo J.M."/>
        </authorList>
    </citation>
    <scope>NUCLEOTIDE SEQUENCE [LARGE SCALE GENOMIC DNA]</scope>
    <source>
        <strain evidence="2 3">SWE-8-4</strain>
    </source>
</reference>
<evidence type="ECO:0000313" key="2">
    <source>
        <dbReference type="EMBL" id="PVU91290.1"/>
    </source>
</evidence>
<dbReference type="AlphaFoldDB" id="A0A2T9YG41"/>
<comment type="caution">
    <text evidence="2">The sequence shown here is derived from an EMBL/GenBank/DDBJ whole genome shotgun (WGS) entry which is preliminary data.</text>
</comment>
<dbReference type="PANTHER" id="PTHR47703:SF2">
    <property type="entry name" value="D-AMINOACID AMINOTRANSFERASE-LIKE PLP-DEPENDENT ENZYMES SUPERFAMILY PROTEIN"/>
    <property type="match status" value="1"/>
</dbReference>
<keyword evidence="3" id="KW-1185">Reference proteome</keyword>
<dbReference type="OrthoDB" id="59470at2759"/>
<dbReference type="PANTHER" id="PTHR47703">
    <property type="entry name" value="D-AMINOACID AMINOTRANSFERASE-LIKE PLP-DEPENDENT ENZYMES SUPERFAMILY PROTEIN"/>
    <property type="match status" value="1"/>
</dbReference>
<protein>
    <submittedName>
        <fullName evidence="2">Uncharacterized protein</fullName>
    </submittedName>
</protein>
<feature type="region of interest" description="Disordered" evidence="1">
    <location>
        <begin position="165"/>
        <end position="199"/>
    </location>
</feature>
<dbReference type="SUPFAM" id="SSF56752">
    <property type="entry name" value="D-aminoacid aminotransferase-like PLP-dependent enzymes"/>
    <property type="match status" value="2"/>
</dbReference>
<organism evidence="2 3">
    <name type="scientific">Smittium simulii</name>
    <dbReference type="NCBI Taxonomy" id="133385"/>
    <lineage>
        <taxon>Eukaryota</taxon>
        <taxon>Fungi</taxon>
        <taxon>Fungi incertae sedis</taxon>
        <taxon>Zoopagomycota</taxon>
        <taxon>Kickxellomycotina</taxon>
        <taxon>Harpellomycetes</taxon>
        <taxon>Harpellales</taxon>
        <taxon>Legeriomycetaceae</taxon>
        <taxon>Smittium</taxon>
    </lineage>
</organism>
<sequence>MLLRATLIFNRNFQPVYRSCRLTRFFNFNTRRMFGTVLFEASWKDVQSPTISTVSIPFSEFVVKYPDSIYTSARTIHGSHVVAFNKHTTRLAKSLNLLIEETPDTKKNFLDAFQQLFGHSKYEDFLTEEFWNQSLLPWMTKGVNEYQKTILPLQNSTVLPLDTNDTTVEPELPSDIQNTKKFKPDAKDSQDSIKKNDPVATLNPLETPQKIKPLDTPAELNEAKISISISIKPLMIRMHITKFVDNNKKNQQIILVKGTRENPTAKHAHWAEDRKPLEDLIIDPVNEVVLYDHTTLFCTEGLSSNFFVIQKKNKSDKSFKKRINPTNNSKLLLMSEEYEVVTCPTDKILIGTIMQIVIDICKLDNIDVVYRDSHIALKNHPLIEHIAKRVLDQLKVDSCKIL</sequence>
<feature type="compositionally biased region" description="Basic and acidic residues" evidence="1">
    <location>
        <begin position="182"/>
        <end position="197"/>
    </location>
</feature>
<accession>A0A2T9YG41</accession>
<evidence type="ECO:0000256" key="1">
    <source>
        <dbReference type="SAM" id="MobiDB-lite"/>
    </source>
</evidence>
<dbReference type="InterPro" id="IPR043132">
    <property type="entry name" value="BCAT-like_C"/>
</dbReference>
<proteinExistence type="predicted"/>
<name>A0A2T9YG41_9FUNG</name>
<gene>
    <name evidence="2" type="ORF">BB561_004481</name>
</gene>
<evidence type="ECO:0000313" key="3">
    <source>
        <dbReference type="Proteomes" id="UP000245383"/>
    </source>
</evidence>
<dbReference type="GO" id="GO:0003824">
    <property type="term" value="F:catalytic activity"/>
    <property type="evidence" value="ECO:0007669"/>
    <property type="project" value="InterPro"/>
</dbReference>
<dbReference type="EMBL" id="MBFR01000210">
    <property type="protein sequence ID" value="PVU91290.1"/>
    <property type="molecule type" value="Genomic_DNA"/>
</dbReference>